<evidence type="ECO:0000313" key="2">
    <source>
        <dbReference type="Proteomes" id="UP000177967"/>
    </source>
</evidence>
<dbReference type="SUPFAM" id="SSF55811">
    <property type="entry name" value="Nudix"/>
    <property type="match status" value="1"/>
</dbReference>
<proteinExistence type="predicted"/>
<comment type="caution">
    <text evidence="1">The sequence shown here is derived from an EMBL/GenBank/DDBJ whole genome shotgun (WGS) entry which is preliminary data.</text>
</comment>
<name>A0A1G1V3M0_9BACT</name>
<dbReference type="AlphaFoldDB" id="A0A1G1V3M0"/>
<sequence length="138" mass="15502">MVEQLTTGATVFRKKRGQAEWLVIKAGSKAFGELIKGSVRRGESSVGAILRILREEQGMVVEVLEESGRIGSSSKTIYYLIEQSAPADKQRITHREKWGQYGQIVKSLGSDKERKILSQAKDVLKELIKKREDEAKIN</sequence>
<dbReference type="InterPro" id="IPR015797">
    <property type="entry name" value="NUDIX_hydrolase-like_dom_sf"/>
</dbReference>
<evidence type="ECO:0000313" key="1">
    <source>
        <dbReference type="EMBL" id="OGY09965.1"/>
    </source>
</evidence>
<gene>
    <name evidence="1" type="ORF">A2782_04670</name>
</gene>
<dbReference type="EMBL" id="MHBW01000003">
    <property type="protein sequence ID" value="OGY09965.1"/>
    <property type="molecule type" value="Genomic_DNA"/>
</dbReference>
<dbReference type="Proteomes" id="UP000177967">
    <property type="component" value="Unassembled WGS sequence"/>
</dbReference>
<organism evidence="1 2">
    <name type="scientific">Candidatus Blackburnbacteria bacterium RIFCSPHIGHO2_01_FULL_43_15b</name>
    <dbReference type="NCBI Taxonomy" id="1797513"/>
    <lineage>
        <taxon>Bacteria</taxon>
        <taxon>Candidatus Blackburniibacteriota</taxon>
    </lineage>
</organism>
<protein>
    <recommendedName>
        <fullName evidence="3">Nudix hydrolase domain-containing protein</fullName>
    </recommendedName>
</protein>
<accession>A0A1G1V3M0</accession>
<evidence type="ECO:0008006" key="3">
    <source>
        <dbReference type="Google" id="ProtNLM"/>
    </source>
</evidence>
<dbReference type="Gene3D" id="3.90.79.10">
    <property type="entry name" value="Nucleoside Triphosphate Pyrophosphohydrolase"/>
    <property type="match status" value="1"/>
</dbReference>
<reference evidence="1 2" key="1">
    <citation type="journal article" date="2016" name="Nat. Commun.">
        <title>Thousands of microbial genomes shed light on interconnected biogeochemical processes in an aquifer system.</title>
        <authorList>
            <person name="Anantharaman K."/>
            <person name="Brown C.T."/>
            <person name="Hug L.A."/>
            <person name="Sharon I."/>
            <person name="Castelle C.J."/>
            <person name="Probst A.J."/>
            <person name="Thomas B.C."/>
            <person name="Singh A."/>
            <person name="Wilkins M.J."/>
            <person name="Karaoz U."/>
            <person name="Brodie E.L."/>
            <person name="Williams K.H."/>
            <person name="Hubbard S.S."/>
            <person name="Banfield J.F."/>
        </authorList>
    </citation>
    <scope>NUCLEOTIDE SEQUENCE [LARGE SCALE GENOMIC DNA]</scope>
</reference>